<keyword evidence="1" id="KW-0175">Coiled coil</keyword>
<dbReference type="Proteomes" id="UP001168098">
    <property type="component" value="Unassembled WGS sequence"/>
</dbReference>
<evidence type="ECO:0000313" key="4">
    <source>
        <dbReference type="Proteomes" id="UP001168098"/>
    </source>
</evidence>
<comment type="caution">
    <text evidence="3">The sequence shown here is derived from an EMBL/GenBank/DDBJ whole genome shotgun (WGS) entry which is preliminary data.</text>
</comment>
<dbReference type="PANTHER" id="PTHR38378:SF3">
    <property type="entry name" value="MYOSIN HEAVY CHAIN-LIKE PROTEIN"/>
    <property type="match status" value="1"/>
</dbReference>
<feature type="region of interest" description="Disordered" evidence="2">
    <location>
        <begin position="1"/>
        <end position="33"/>
    </location>
</feature>
<dbReference type="EMBL" id="JARBHA010000010">
    <property type="protein sequence ID" value="KAJ9691115.1"/>
    <property type="molecule type" value="Genomic_DNA"/>
</dbReference>
<name>A0AA38ZLN5_VITRO</name>
<evidence type="ECO:0000256" key="1">
    <source>
        <dbReference type="SAM" id="Coils"/>
    </source>
</evidence>
<reference evidence="3 4" key="1">
    <citation type="journal article" date="2023" name="BMC Biotechnol.">
        <title>Vitis rotundifolia cv Carlos genome sequencing.</title>
        <authorList>
            <person name="Huff M."/>
            <person name="Hulse-Kemp A."/>
            <person name="Scheffler B."/>
            <person name="Youngblood R."/>
            <person name="Simpson S."/>
            <person name="Babiker E."/>
            <person name="Staton M."/>
        </authorList>
    </citation>
    <scope>NUCLEOTIDE SEQUENCE [LARGE SCALE GENOMIC DNA]</scope>
    <source>
        <tissue evidence="3">Leaf</tissue>
    </source>
</reference>
<dbReference type="PANTHER" id="PTHR38378">
    <property type="entry name" value="MYOSIN HEAVY CHAIN-LIKE PROTEIN"/>
    <property type="match status" value="1"/>
</dbReference>
<feature type="coiled-coil region" evidence="1">
    <location>
        <begin position="160"/>
        <end position="244"/>
    </location>
</feature>
<proteinExistence type="predicted"/>
<sequence length="320" mass="36320">MSRVRAISSPDLLPSSLNNHTNHNQNIQDRPDDLSLEGVSTNIKLLLKLIQDHNEACAKDINDERKLQRVAGMMTNILDDVKFRIQKCQTLSKKREKELRRCNTELRPCHAPRDKKLTEAGGEEKQKMKKELNASLAAQKSLEIMCSSLGKEKEIMATELARKVQELSGTEELVNDLKAQNEMLLEKVQNFVAEHKEVETLGNETLQERNKALSEKLLKSIDGYRSLKRKLKEAQEENAGLHMTMEEVGVDVAAGLDQIRSFRQRIITGNEQAVDIEEEMSALVHMFERFEIKATKHRQKKSECVKPKVVIKASSPSVLA</sequence>
<gene>
    <name evidence="3" type="ORF">PVL29_013336</name>
</gene>
<keyword evidence="4" id="KW-1185">Reference proteome</keyword>
<dbReference type="AlphaFoldDB" id="A0AA38ZLN5"/>
<feature type="compositionally biased region" description="Polar residues" evidence="2">
    <location>
        <begin position="18"/>
        <end position="28"/>
    </location>
</feature>
<feature type="compositionally biased region" description="Low complexity" evidence="2">
    <location>
        <begin position="8"/>
        <end position="17"/>
    </location>
</feature>
<organism evidence="3 4">
    <name type="scientific">Vitis rotundifolia</name>
    <name type="common">Muscadine grape</name>
    <dbReference type="NCBI Taxonomy" id="103349"/>
    <lineage>
        <taxon>Eukaryota</taxon>
        <taxon>Viridiplantae</taxon>
        <taxon>Streptophyta</taxon>
        <taxon>Embryophyta</taxon>
        <taxon>Tracheophyta</taxon>
        <taxon>Spermatophyta</taxon>
        <taxon>Magnoliopsida</taxon>
        <taxon>eudicotyledons</taxon>
        <taxon>Gunneridae</taxon>
        <taxon>Pentapetalae</taxon>
        <taxon>rosids</taxon>
        <taxon>Vitales</taxon>
        <taxon>Vitaceae</taxon>
        <taxon>Viteae</taxon>
        <taxon>Vitis</taxon>
    </lineage>
</organism>
<evidence type="ECO:0000256" key="2">
    <source>
        <dbReference type="SAM" id="MobiDB-lite"/>
    </source>
</evidence>
<accession>A0AA38ZLN5</accession>
<protein>
    <submittedName>
        <fullName evidence="3">Uncharacterized protein</fullName>
    </submittedName>
</protein>
<evidence type="ECO:0000313" key="3">
    <source>
        <dbReference type="EMBL" id="KAJ9691115.1"/>
    </source>
</evidence>